<evidence type="ECO:0000256" key="5">
    <source>
        <dbReference type="ARBA" id="ARBA00023193"/>
    </source>
</evidence>
<dbReference type="Gene3D" id="3.30.200.20">
    <property type="entry name" value="Phosphorylase Kinase, domain 1"/>
    <property type="match status" value="1"/>
</dbReference>
<dbReference type="InterPro" id="IPR050339">
    <property type="entry name" value="CC_SR_Kinase"/>
</dbReference>
<dbReference type="InterPro" id="IPR000719">
    <property type="entry name" value="Prot_kinase_dom"/>
</dbReference>
<evidence type="ECO:0000313" key="11">
    <source>
        <dbReference type="EMBL" id="CAG9310834.1"/>
    </source>
</evidence>
<evidence type="ECO:0000256" key="6">
    <source>
        <dbReference type="ARBA" id="ARBA00037982"/>
    </source>
</evidence>
<evidence type="ECO:0000259" key="10">
    <source>
        <dbReference type="PROSITE" id="PS50011"/>
    </source>
</evidence>
<comment type="caution">
    <text evidence="11">The sequence shown here is derived from an EMBL/GenBank/DDBJ whole genome shotgun (WGS) entry which is preliminary data.</text>
</comment>
<dbReference type="InterPro" id="IPR008271">
    <property type="entry name" value="Ser/Thr_kinase_AS"/>
</dbReference>
<keyword evidence="8" id="KW-0723">Serine/threonine-protein kinase</keyword>
<protein>
    <recommendedName>
        <fullName evidence="10">Protein kinase domain-containing protein</fullName>
    </recommendedName>
</protein>
<dbReference type="GO" id="GO:0005634">
    <property type="term" value="C:nucleus"/>
    <property type="evidence" value="ECO:0007669"/>
    <property type="project" value="TreeGrafter"/>
</dbReference>
<dbReference type="GO" id="GO:0005737">
    <property type="term" value="C:cytoplasm"/>
    <property type="evidence" value="ECO:0007669"/>
    <property type="project" value="TreeGrafter"/>
</dbReference>
<dbReference type="Gene3D" id="1.10.510.10">
    <property type="entry name" value="Transferase(Phosphotransferase) domain 1"/>
    <property type="match status" value="1"/>
</dbReference>
<dbReference type="InterPro" id="IPR011009">
    <property type="entry name" value="Kinase-like_dom_sf"/>
</dbReference>
<dbReference type="PROSITE" id="PS00108">
    <property type="entry name" value="PROTEIN_KINASE_ST"/>
    <property type="match status" value="1"/>
</dbReference>
<keyword evidence="4 7" id="KW-0067">ATP-binding</keyword>
<dbReference type="PANTHER" id="PTHR11042:SF190">
    <property type="entry name" value="MITOSIS INHIBITOR PROTEIN KINASE MIK1"/>
    <property type="match status" value="1"/>
</dbReference>
<name>A0AAU9I6S4_9CILI</name>
<dbReference type="GO" id="GO:0005524">
    <property type="term" value="F:ATP binding"/>
    <property type="evidence" value="ECO:0007669"/>
    <property type="project" value="UniProtKB-UniRule"/>
</dbReference>
<dbReference type="AlphaFoldDB" id="A0AAU9I6S4"/>
<gene>
    <name evidence="11" type="ORF">BSTOLATCC_MIC2548</name>
</gene>
<keyword evidence="3" id="KW-0418">Kinase</keyword>
<dbReference type="PROSITE" id="PS50011">
    <property type="entry name" value="PROTEIN_KINASE_DOM"/>
    <property type="match status" value="1"/>
</dbReference>
<evidence type="ECO:0000256" key="2">
    <source>
        <dbReference type="ARBA" id="ARBA00022741"/>
    </source>
</evidence>
<evidence type="ECO:0000256" key="9">
    <source>
        <dbReference type="SAM" id="MobiDB-lite"/>
    </source>
</evidence>
<dbReference type="PANTHER" id="PTHR11042">
    <property type="entry name" value="EUKARYOTIC TRANSLATION INITIATION FACTOR 2-ALPHA KINASE EIF2-ALPHA KINASE -RELATED"/>
    <property type="match status" value="1"/>
</dbReference>
<proteinExistence type="inferred from homology"/>
<dbReference type="Proteomes" id="UP001162131">
    <property type="component" value="Unassembled WGS sequence"/>
</dbReference>
<dbReference type="GO" id="GO:0017148">
    <property type="term" value="P:negative regulation of translation"/>
    <property type="evidence" value="ECO:0007669"/>
    <property type="project" value="UniProtKB-KW"/>
</dbReference>
<dbReference type="SUPFAM" id="SSF56112">
    <property type="entry name" value="Protein kinase-like (PK-like)"/>
    <property type="match status" value="1"/>
</dbReference>
<organism evidence="11 12">
    <name type="scientific">Blepharisma stoltei</name>
    <dbReference type="NCBI Taxonomy" id="1481888"/>
    <lineage>
        <taxon>Eukaryota</taxon>
        <taxon>Sar</taxon>
        <taxon>Alveolata</taxon>
        <taxon>Ciliophora</taxon>
        <taxon>Postciliodesmatophora</taxon>
        <taxon>Heterotrichea</taxon>
        <taxon>Heterotrichida</taxon>
        <taxon>Blepharismidae</taxon>
        <taxon>Blepharisma</taxon>
    </lineage>
</organism>
<accession>A0AAU9I6S4</accession>
<evidence type="ECO:0000256" key="3">
    <source>
        <dbReference type="ARBA" id="ARBA00022777"/>
    </source>
</evidence>
<keyword evidence="2 7" id="KW-0547">Nucleotide-binding</keyword>
<evidence type="ECO:0000313" key="12">
    <source>
        <dbReference type="Proteomes" id="UP001162131"/>
    </source>
</evidence>
<dbReference type="InterPro" id="IPR017441">
    <property type="entry name" value="Protein_kinase_ATP_BS"/>
</dbReference>
<dbReference type="SMART" id="SM00220">
    <property type="entry name" value="S_TKc"/>
    <property type="match status" value="1"/>
</dbReference>
<dbReference type="GO" id="GO:0004674">
    <property type="term" value="F:protein serine/threonine kinase activity"/>
    <property type="evidence" value="ECO:0007669"/>
    <property type="project" value="UniProtKB-KW"/>
</dbReference>
<feature type="binding site" evidence="7">
    <location>
        <position position="157"/>
    </location>
    <ligand>
        <name>ATP</name>
        <dbReference type="ChEBI" id="CHEBI:30616"/>
    </ligand>
</feature>
<dbReference type="PROSITE" id="PS00107">
    <property type="entry name" value="PROTEIN_KINASE_ATP"/>
    <property type="match status" value="1"/>
</dbReference>
<feature type="domain" description="Protein kinase" evidence="10">
    <location>
        <begin position="127"/>
        <end position="383"/>
    </location>
</feature>
<sequence length="418" mass="47895">MEDRDIEIEKCREMLKWFIQDSKNKNSPSNPNTPATITRPGSLNIPEESFIKRWRRSDKLFDGKYSSSGASTPQTPATPIHDIENRLRSHNTPLGAKSGGNKYYFGKENQASDWEDDYNVSRYYEDFTELNTIGSGSFGTVFQCRHRLDGLLYAVKKVPMTRKNKAARDKALQEALTLAASSSFDDNTYIIRYHSVWIEKDNLFVSMELCDCSLSSYIERVGKITEQELRKIMRDLCKGLKKLHARNIVHLDIKAENILYSFTHKFKLADLGLARITTNISGEVPEGDNRYLAQELLNIMPNDPESIPDLTKADIFSLGATMLEIMRDEELPGNGKEWHDIRDGNFNIPGGFSAEIKKTVKKMMSKNPADRPTAEELLNEVLVSKTKQDLKKYKSYSKYLERTLEIFDCPYKKRKLSI</sequence>
<feature type="region of interest" description="Disordered" evidence="9">
    <location>
        <begin position="22"/>
        <end position="42"/>
    </location>
</feature>
<keyword evidence="12" id="KW-1185">Reference proteome</keyword>
<comment type="similarity">
    <text evidence="6">Belongs to the protein kinase superfamily. Ser/Thr protein kinase family. GCN2 subfamily.</text>
</comment>
<evidence type="ECO:0000256" key="7">
    <source>
        <dbReference type="PROSITE-ProRule" id="PRU10141"/>
    </source>
</evidence>
<reference evidence="11" key="1">
    <citation type="submission" date="2021-09" db="EMBL/GenBank/DDBJ databases">
        <authorList>
            <consortium name="AG Swart"/>
            <person name="Singh M."/>
            <person name="Singh A."/>
            <person name="Seah K."/>
            <person name="Emmerich C."/>
        </authorList>
    </citation>
    <scope>NUCLEOTIDE SEQUENCE</scope>
    <source>
        <strain evidence="11">ATCC30299</strain>
    </source>
</reference>
<evidence type="ECO:0000256" key="4">
    <source>
        <dbReference type="ARBA" id="ARBA00022840"/>
    </source>
</evidence>
<keyword evidence="5" id="KW-0652">Protein synthesis inhibitor</keyword>
<evidence type="ECO:0000256" key="8">
    <source>
        <dbReference type="RuleBase" id="RU000304"/>
    </source>
</evidence>
<keyword evidence="1" id="KW-0808">Transferase</keyword>
<dbReference type="EMBL" id="CAJZBQ010000003">
    <property type="protein sequence ID" value="CAG9310834.1"/>
    <property type="molecule type" value="Genomic_DNA"/>
</dbReference>
<dbReference type="Pfam" id="PF00069">
    <property type="entry name" value="Pkinase"/>
    <property type="match status" value="1"/>
</dbReference>
<evidence type="ECO:0000256" key="1">
    <source>
        <dbReference type="ARBA" id="ARBA00022679"/>
    </source>
</evidence>